<dbReference type="Proteomes" id="UP001497680">
    <property type="component" value="Unassembled WGS sequence"/>
</dbReference>
<protein>
    <submittedName>
        <fullName evidence="1">Uncharacterized protein</fullName>
    </submittedName>
</protein>
<organism evidence="1 2">
    <name type="scientific">Hypoxylon rubiginosum</name>
    <dbReference type="NCBI Taxonomy" id="110542"/>
    <lineage>
        <taxon>Eukaryota</taxon>
        <taxon>Fungi</taxon>
        <taxon>Dikarya</taxon>
        <taxon>Ascomycota</taxon>
        <taxon>Pezizomycotina</taxon>
        <taxon>Sordariomycetes</taxon>
        <taxon>Xylariomycetidae</taxon>
        <taxon>Xylariales</taxon>
        <taxon>Hypoxylaceae</taxon>
        <taxon>Hypoxylon</taxon>
    </lineage>
</organism>
<comment type="caution">
    <text evidence="1">The sequence shown here is derived from an EMBL/GenBank/DDBJ whole genome shotgun (WGS) entry which is preliminary data.</text>
</comment>
<evidence type="ECO:0000313" key="1">
    <source>
        <dbReference type="EMBL" id="KAI6089761.1"/>
    </source>
</evidence>
<evidence type="ECO:0000313" key="2">
    <source>
        <dbReference type="Proteomes" id="UP001497680"/>
    </source>
</evidence>
<reference evidence="1 2" key="1">
    <citation type="journal article" date="2022" name="New Phytol.">
        <title>Ecological generalism drives hyperdiversity of secondary metabolite gene clusters in xylarialean endophytes.</title>
        <authorList>
            <person name="Franco M.E.E."/>
            <person name="Wisecaver J.H."/>
            <person name="Arnold A.E."/>
            <person name="Ju Y.M."/>
            <person name="Slot J.C."/>
            <person name="Ahrendt S."/>
            <person name="Moore L.P."/>
            <person name="Eastman K.E."/>
            <person name="Scott K."/>
            <person name="Konkel Z."/>
            <person name="Mondo S.J."/>
            <person name="Kuo A."/>
            <person name="Hayes R.D."/>
            <person name="Haridas S."/>
            <person name="Andreopoulos B."/>
            <person name="Riley R."/>
            <person name="LaButti K."/>
            <person name="Pangilinan J."/>
            <person name="Lipzen A."/>
            <person name="Amirebrahimi M."/>
            <person name="Yan J."/>
            <person name="Adam C."/>
            <person name="Keymanesh K."/>
            <person name="Ng V."/>
            <person name="Louie K."/>
            <person name="Northen T."/>
            <person name="Drula E."/>
            <person name="Henrissat B."/>
            <person name="Hsieh H.M."/>
            <person name="Youens-Clark K."/>
            <person name="Lutzoni F."/>
            <person name="Miadlikowska J."/>
            <person name="Eastwood D.C."/>
            <person name="Hamelin R.C."/>
            <person name="Grigoriev I.V."/>
            <person name="U'Ren J.M."/>
        </authorList>
    </citation>
    <scope>NUCLEOTIDE SEQUENCE [LARGE SCALE GENOMIC DNA]</scope>
    <source>
        <strain evidence="1 2">ER1909</strain>
    </source>
</reference>
<gene>
    <name evidence="1" type="ORF">F4821DRAFT_256764</name>
</gene>
<dbReference type="EMBL" id="MU394294">
    <property type="protein sequence ID" value="KAI6089761.1"/>
    <property type="molecule type" value="Genomic_DNA"/>
</dbReference>
<sequence>MNEKVSPKMSDSDNETVTSPPAYTPSHSTDSNDSRPFTSIRVAFDIYGGVGTAPEAGGTYMIRDIDSGRALTLKAGRLTLKREAGTNGGWRWECVEDADGWLGFREVVSYRYLGRDNKGGFYAEAAKFHAWERFCLRPLKAEPPGPACTTNCGHKCSSFCGGPCLFCPPNGEWPSPDFVDPGDPDPPPFPPPPDDPPPGSEGDICQPDVKTDVGLCPNGNLPIFDPVSMQVRCDISPDAAQSYMTGCQAALDEDLESAKAEAELSSECCPADVRSKLGLPKNVKVPACPAPNQPALPLTTFTCDFNKWPNVCANARSAILSRGKPETLTYAGNSRLHLTKPWYEGKWQSGSNPGKNKNPDLNTVEKFNGWGLVDCQVEEYPWGSGNPNRNPKNVIWDDQSVLRLIPGDENRDHGKALSNFYREAGGGGGSGHKNAIELRYKVEFVNGAIGTTDDDYFLGADRSKNICADPYGNAFLLVNSATVNPGQRSYDLWWDDKLYEKTIGYETDINGQVTSTQTTMTNSAYCQYPSPGKKIWSGHEWAQHGLSGSFNRLRKDDKINWYSCDDYPGYSGPAMVPGMKQRRGRKVFDELSAGNSSTPKVVSAKAGATTTRIHKDVVDILDPEPRRRHANYPNETDQPDEFPGIHVRNTHSNMTRYALGVRQLSSGSFLDPSAFMYLGCDGSDEDLCFYLGDACSSAPGSAGGGDSDNWDTPDPPPLPPPPPPPSSPSPSPTPLDPPAPPPTPEAMCDRMDDNGLAMRLHVYNIRNWAEKDGGKVLHKQENGCGALTFWEWTDATSNEDASVWFDLPYFIKSGCVERAIKTAGGPDLQCEKID</sequence>
<accession>A0ACC0DAI1</accession>
<proteinExistence type="predicted"/>
<keyword evidence="2" id="KW-1185">Reference proteome</keyword>
<name>A0ACC0DAI1_9PEZI</name>